<sequence>MIKDFLAMISYKYAVFVMGNFSGTRISFYEGFQNLVESGMSVNDSLKELHQVWSYNGKKPDEPLAVVTQDLMGQLSNGTALSKALSRWVPYEEASLLAAGEHGARLVQACDDIIRVIIAKQQIRGAVAAAVVYPTFLAVPLGMLLWMVAEKMIPPMAQKSDPETWTGSGYALYLVSSFVTNFGLTSVVLLLALIIVFTVSLPRWTGSVRMLADRGPFYSTYRMVHGSTFLLNLAVMVRANIAPYDALKMLAVYANPWLKERIEGAMYGIRLGHNLGVALDNAGHNFPDKKAIQFIKILAAREGFSTAINKYSERWLQTSLKQIQHFSKITFTVSLIMIGAVMALIVAGTQDIQNNFEQSISRTSPRIVNQ</sequence>
<feature type="transmembrane region" description="Helical" evidence="7">
    <location>
        <begin position="169"/>
        <end position="201"/>
    </location>
</feature>
<gene>
    <name evidence="9" type="ORF">C7A10_29005</name>
</gene>
<comment type="subcellular location">
    <subcellularLocation>
        <location evidence="1">Cell membrane</location>
        <topology evidence="1">Multi-pass membrane protein</topology>
    </subcellularLocation>
</comment>
<evidence type="ECO:0000313" key="9">
    <source>
        <dbReference type="EMBL" id="PRW84476.1"/>
    </source>
</evidence>
<keyword evidence="6 7" id="KW-0472">Membrane</keyword>
<evidence type="ECO:0000256" key="7">
    <source>
        <dbReference type="SAM" id="Phobius"/>
    </source>
</evidence>
<dbReference type="PANTHER" id="PTHR30012:SF0">
    <property type="entry name" value="TYPE II SECRETION SYSTEM PROTEIN F-RELATED"/>
    <property type="match status" value="1"/>
</dbReference>
<organism evidence="9 10">
    <name type="scientific">Pseudomonas fluorescens</name>
    <dbReference type="NCBI Taxonomy" id="294"/>
    <lineage>
        <taxon>Bacteria</taxon>
        <taxon>Pseudomonadati</taxon>
        <taxon>Pseudomonadota</taxon>
        <taxon>Gammaproteobacteria</taxon>
        <taxon>Pseudomonadales</taxon>
        <taxon>Pseudomonadaceae</taxon>
        <taxon>Pseudomonas</taxon>
    </lineage>
</organism>
<evidence type="ECO:0000256" key="3">
    <source>
        <dbReference type="ARBA" id="ARBA00022475"/>
    </source>
</evidence>
<evidence type="ECO:0000256" key="6">
    <source>
        <dbReference type="ARBA" id="ARBA00023136"/>
    </source>
</evidence>
<comment type="caution">
    <text evidence="9">The sequence shown here is derived from an EMBL/GenBank/DDBJ whole genome shotgun (WGS) entry which is preliminary data.</text>
</comment>
<proteinExistence type="inferred from homology"/>
<dbReference type="EMBL" id="PVUH01000030">
    <property type="protein sequence ID" value="PRW84476.1"/>
    <property type="molecule type" value="Genomic_DNA"/>
</dbReference>
<dbReference type="InterPro" id="IPR003004">
    <property type="entry name" value="GspF/PilC"/>
</dbReference>
<dbReference type="AlphaFoldDB" id="A0A2T0HN29"/>
<dbReference type="PANTHER" id="PTHR30012">
    <property type="entry name" value="GENERAL SECRETION PATHWAY PROTEIN"/>
    <property type="match status" value="1"/>
</dbReference>
<reference evidence="9 10" key="1">
    <citation type="submission" date="2018-03" db="EMBL/GenBank/DDBJ databases">
        <title>Blue discolouration in mozzarella cheese caused by Pseudomonas fluorescens.</title>
        <authorList>
            <person name="Chiesa F."/>
            <person name="Dalmasso A."/>
            <person name="Lomonaco S."/>
        </authorList>
    </citation>
    <scope>NUCLEOTIDE SEQUENCE [LARGE SCALE GENOMIC DNA]</scope>
    <source>
        <strain evidence="9 10">11293</strain>
    </source>
</reference>
<dbReference type="InterPro" id="IPR042094">
    <property type="entry name" value="T2SS_GspF_sf"/>
</dbReference>
<feature type="domain" description="Type II secretion system protein GspF" evidence="8">
    <location>
        <begin position="34"/>
        <end position="153"/>
    </location>
</feature>
<comment type="similarity">
    <text evidence="2">Belongs to the GSP F family.</text>
</comment>
<evidence type="ECO:0000256" key="1">
    <source>
        <dbReference type="ARBA" id="ARBA00004651"/>
    </source>
</evidence>
<feature type="domain" description="Type II secretion system protein GspF" evidence="8">
    <location>
        <begin position="229"/>
        <end position="347"/>
    </location>
</feature>
<evidence type="ECO:0000256" key="2">
    <source>
        <dbReference type="ARBA" id="ARBA00005745"/>
    </source>
</evidence>
<dbReference type="Pfam" id="PF00482">
    <property type="entry name" value="T2SSF"/>
    <property type="match status" value="2"/>
</dbReference>
<feature type="transmembrane region" description="Helical" evidence="7">
    <location>
        <begin position="125"/>
        <end position="149"/>
    </location>
</feature>
<keyword evidence="5 7" id="KW-1133">Transmembrane helix</keyword>
<protein>
    <submittedName>
        <fullName evidence="9">Pilus assembly protein PilR</fullName>
    </submittedName>
</protein>
<dbReference type="GO" id="GO:0005886">
    <property type="term" value="C:plasma membrane"/>
    <property type="evidence" value="ECO:0007669"/>
    <property type="project" value="UniProtKB-SubCell"/>
</dbReference>
<keyword evidence="3" id="KW-1003">Cell membrane</keyword>
<evidence type="ECO:0000256" key="5">
    <source>
        <dbReference type="ARBA" id="ARBA00022989"/>
    </source>
</evidence>
<dbReference type="InterPro" id="IPR018076">
    <property type="entry name" value="T2SS_GspF_dom"/>
</dbReference>
<evidence type="ECO:0000313" key="10">
    <source>
        <dbReference type="Proteomes" id="UP000239731"/>
    </source>
</evidence>
<dbReference type="Proteomes" id="UP000239731">
    <property type="component" value="Unassembled WGS sequence"/>
</dbReference>
<dbReference type="RefSeq" id="WP_106118640.1">
    <property type="nucleotide sequence ID" value="NZ_PVUH01000030.1"/>
</dbReference>
<name>A0A2T0HN29_PSEFL</name>
<evidence type="ECO:0000256" key="4">
    <source>
        <dbReference type="ARBA" id="ARBA00022692"/>
    </source>
</evidence>
<dbReference type="Gene3D" id="1.20.81.30">
    <property type="entry name" value="Type II secretion system (T2SS), domain F"/>
    <property type="match status" value="2"/>
</dbReference>
<feature type="transmembrane region" description="Helical" evidence="7">
    <location>
        <begin position="329"/>
        <end position="348"/>
    </location>
</feature>
<accession>A0A2T0HN29</accession>
<keyword evidence="4 7" id="KW-0812">Transmembrane</keyword>
<evidence type="ECO:0000259" key="8">
    <source>
        <dbReference type="Pfam" id="PF00482"/>
    </source>
</evidence>